<dbReference type="PANTHER" id="PTHR12732">
    <property type="entry name" value="UNCHARACTERIZED PROTEASOME COMPONENT REGION PCI-CONTAINING"/>
    <property type="match status" value="1"/>
</dbReference>
<name>M3D574_SPHMS</name>
<evidence type="ECO:0000256" key="1">
    <source>
        <dbReference type="PROSITE-ProRule" id="PRU00339"/>
    </source>
</evidence>
<gene>
    <name evidence="2" type="ORF">SEPMUDRAFT_149532</name>
</gene>
<evidence type="ECO:0000313" key="2">
    <source>
        <dbReference type="EMBL" id="EMF13034.1"/>
    </source>
</evidence>
<dbReference type="GO" id="GO:0003690">
    <property type="term" value="F:double-stranded DNA binding"/>
    <property type="evidence" value="ECO:0007669"/>
    <property type="project" value="InterPro"/>
</dbReference>
<evidence type="ECO:0000313" key="3">
    <source>
        <dbReference type="Proteomes" id="UP000016931"/>
    </source>
</evidence>
<dbReference type="PANTHER" id="PTHR12732:SF8">
    <property type="entry name" value="NUCLEAR MRNA EXPORT PROTEIN THP1"/>
    <property type="match status" value="1"/>
</dbReference>
<dbReference type="STRING" id="692275.M3D574"/>
<dbReference type="AlphaFoldDB" id="M3D574"/>
<accession>M3D574</accession>
<dbReference type="GeneID" id="27902752"/>
<proteinExistence type="predicted"/>
<dbReference type="SMART" id="SM00753">
    <property type="entry name" value="PAM"/>
    <property type="match status" value="1"/>
</dbReference>
<dbReference type="Proteomes" id="UP000016931">
    <property type="component" value="Unassembled WGS sequence"/>
</dbReference>
<dbReference type="OMA" id="IPCNIIM"/>
<keyword evidence="3" id="KW-1185">Reference proteome</keyword>
<reference evidence="2 3" key="1">
    <citation type="journal article" date="2012" name="PLoS Pathog.">
        <title>Diverse lifestyles and strategies of plant pathogenesis encoded in the genomes of eighteen Dothideomycetes fungi.</title>
        <authorList>
            <person name="Ohm R.A."/>
            <person name="Feau N."/>
            <person name="Henrissat B."/>
            <person name="Schoch C.L."/>
            <person name="Horwitz B.A."/>
            <person name="Barry K.W."/>
            <person name="Condon B.J."/>
            <person name="Copeland A.C."/>
            <person name="Dhillon B."/>
            <person name="Glaser F."/>
            <person name="Hesse C.N."/>
            <person name="Kosti I."/>
            <person name="LaButti K."/>
            <person name="Lindquist E.A."/>
            <person name="Lucas S."/>
            <person name="Salamov A.A."/>
            <person name="Bradshaw R.E."/>
            <person name="Ciuffetti L."/>
            <person name="Hamelin R.C."/>
            <person name="Kema G.H.J."/>
            <person name="Lawrence C."/>
            <person name="Scott J.A."/>
            <person name="Spatafora J.W."/>
            <person name="Turgeon B.G."/>
            <person name="de Wit P.J.G.M."/>
            <person name="Zhong S."/>
            <person name="Goodwin S.B."/>
            <person name="Grigoriev I.V."/>
        </authorList>
    </citation>
    <scope>NUCLEOTIDE SEQUENCE [LARGE SCALE GENOMIC DNA]</scope>
    <source>
        <strain evidence="2 3">SO2202</strain>
    </source>
</reference>
<organism evidence="2 3">
    <name type="scientific">Sphaerulina musiva (strain SO2202)</name>
    <name type="common">Poplar stem canker fungus</name>
    <name type="synonym">Septoria musiva</name>
    <dbReference type="NCBI Taxonomy" id="692275"/>
    <lineage>
        <taxon>Eukaryota</taxon>
        <taxon>Fungi</taxon>
        <taxon>Dikarya</taxon>
        <taxon>Ascomycota</taxon>
        <taxon>Pezizomycotina</taxon>
        <taxon>Dothideomycetes</taxon>
        <taxon>Dothideomycetidae</taxon>
        <taxon>Mycosphaerellales</taxon>
        <taxon>Mycosphaerellaceae</taxon>
        <taxon>Sphaerulina</taxon>
    </lineage>
</organism>
<dbReference type="PROSITE" id="PS50005">
    <property type="entry name" value="TPR"/>
    <property type="match status" value="1"/>
</dbReference>
<keyword evidence="1" id="KW-0802">TPR repeat</keyword>
<dbReference type="HOGENOM" id="CLU_017745_1_0_1"/>
<protein>
    <recommendedName>
        <fullName evidence="4">PCI domain-containing protein</fullName>
    </recommendedName>
</protein>
<dbReference type="GO" id="GO:0003723">
    <property type="term" value="F:RNA binding"/>
    <property type="evidence" value="ECO:0007669"/>
    <property type="project" value="InterPro"/>
</dbReference>
<dbReference type="InterPro" id="IPR045114">
    <property type="entry name" value="Csn12-like"/>
</dbReference>
<dbReference type="eggNOG" id="KOG2688">
    <property type="taxonomic scope" value="Eukaryota"/>
</dbReference>
<dbReference type="RefSeq" id="XP_016761155.1">
    <property type="nucleotide sequence ID" value="XM_016905615.1"/>
</dbReference>
<dbReference type="OrthoDB" id="5404651at2759"/>
<dbReference type="EMBL" id="KB456264">
    <property type="protein sequence ID" value="EMF13034.1"/>
    <property type="molecule type" value="Genomic_DNA"/>
</dbReference>
<evidence type="ECO:0008006" key="4">
    <source>
        <dbReference type="Google" id="ProtNLM"/>
    </source>
</evidence>
<feature type="repeat" description="TPR" evidence="1">
    <location>
        <begin position="124"/>
        <end position="157"/>
    </location>
</feature>
<dbReference type="InterPro" id="IPR019734">
    <property type="entry name" value="TPR_rpt"/>
</dbReference>
<sequence>MLLPVVNCAKLVCRLAIGLDKQPELVAHLKSDKADQDDGGPRDTLPERAADTLRKAFTTCLNDRAAALSSDGKPIGKKKGIYKIANICLKILFQCRKTRNATMIFENIGLQSPQLSAYPRSERVTYLYYLGRYLFQTNHFYRAQEALQHAYDLSPTAQQCVRQRRYILVYLVTCNLILGRFPSSALLQRPEAARLQQHFSPIMQAMRTGNLALFRQHLDFDSPSADWLLHFRILLPLRNRCEVHVWRSLVSKTWQISGEKAKADHVGNVVLQLKYLVQAFSLAEGLAQSPTDASYIDPEFDDEDEDDAEAAADSTPITVSSTSIESILSSLISQGFVNGFVSHRELRLIMTLMRHGNVVATGFPQPWSVIQQKVKGDVEVPGWRKHAQGGGLGGGGGGGRVVSLSGARAAGAA</sequence>